<organism evidence="1 2">
    <name type="scientific">Bauhinia variegata</name>
    <name type="common">Purple orchid tree</name>
    <name type="synonym">Phanera variegata</name>
    <dbReference type="NCBI Taxonomy" id="167791"/>
    <lineage>
        <taxon>Eukaryota</taxon>
        <taxon>Viridiplantae</taxon>
        <taxon>Streptophyta</taxon>
        <taxon>Embryophyta</taxon>
        <taxon>Tracheophyta</taxon>
        <taxon>Spermatophyta</taxon>
        <taxon>Magnoliopsida</taxon>
        <taxon>eudicotyledons</taxon>
        <taxon>Gunneridae</taxon>
        <taxon>Pentapetalae</taxon>
        <taxon>rosids</taxon>
        <taxon>fabids</taxon>
        <taxon>Fabales</taxon>
        <taxon>Fabaceae</taxon>
        <taxon>Cercidoideae</taxon>
        <taxon>Cercideae</taxon>
        <taxon>Bauhiniinae</taxon>
        <taxon>Bauhinia</taxon>
    </lineage>
</organism>
<reference evidence="1 2" key="1">
    <citation type="journal article" date="2022" name="DNA Res.">
        <title>Chromosomal-level genome assembly of the orchid tree Bauhinia variegata (Leguminosae; Cercidoideae) supports the allotetraploid origin hypothesis of Bauhinia.</title>
        <authorList>
            <person name="Zhong Y."/>
            <person name="Chen Y."/>
            <person name="Zheng D."/>
            <person name="Pang J."/>
            <person name="Liu Y."/>
            <person name="Luo S."/>
            <person name="Meng S."/>
            <person name="Qian L."/>
            <person name="Wei D."/>
            <person name="Dai S."/>
            <person name="Zhou R."/>
        </authorList>
    </citation>
    <scope>NUCLEOTIDE SEQUENCE [LARGE SCALE GENOMIC DNA]</scope>
    <source>
        <strain evidence="1">BV-YZ2020</strain>
    </source>
</reference>
<evidence type="ECO:0000313" key="2">
    <source>
        <dbReference type="Proteomes" id="UP000828941"/>
    </source>
</evidence>
<protein>
    <submittedName>
        <fullName evidence="1">Uncharacterized protein</fullName>
    </submittedName>
</protein>
<comment type="caution">
    <text evidence="1">The sequence shown here is derived from an EMBL/GenBank/DDBJ whole genome shotgun (WGS) entry which is preliminary data.</text>
</comment>
<gene>
    <name evidence="1" type="ORF">L6164_017118</name>
</gene>
<evidence type="ECO:0000313" key="1">
    <source>
        <dbReference type="EMBL" id="KAI4332188.1"/>
    </source>
</evidence>
<sequence>MVDFTCPIPNFLNMESDIRLTLAPRSHRALPKFISPIVHGIEKLPGSLSFGGNFYCKIALYSSVSMILSSSSILLFFDKSSFINFAYDGICSSASAKGILM</sequence>
<dbReference type="Proteomes" id="UP000828941">
    <property type="component" value="Chromosome 7"/>
</dbReference>
<keyword evidence="2" id="KW-1185">Reference proteome</keyword>
<name>A0ACB9N6P5_BAUVA</name>
<proteinExistence type="predicted"/>
<accession>A0ACB9N6P5</accession>
<dbReference type="EMBL" id="CM039432">
    <property type="protein sequence ID" value="KAI4332188.1"/>
    <property type="molecule type" value="Genomic_DNA"/>
</dbReference>